<name>L9ZF71_NATA2</name>
<dbReference type="EMBL" id="AOIK01000038">
    <property type="protein sequence ID" value="ELY84272.1"/>
    <property type="molecule type" value="Genomic_DNA"/>
</dbReference>
<organism evidence="2 3">
    <name type="scientific">Natrinema altunense (strain JCM 12890 / CGMCC 1.3731 / AJ2)</name>
    <dbReference type="NCBI Taxonomy" id="1227494"/>
    <lineage>
        <taxon>Archaea</taxon>
        <taxon>Methanobacteriati</taxon>
        <taxon>Methanobacteriota</taxon>
        <taxon>Stenosarchaea group</taxon>
        <taxon>Halobacteria</taxon>
        <taxon>Halobacteriales</taxon>
        <taxon>Natrialbaceae</taxon>
        <taxon>Natrinema</taxon>
    </lineage>
</organism>
<accession>L9ZF71</accession>
<proteinExistence type="predicted"/>
<dbReference type="Proteomes" id="UP000011511">
    <property type="component" value="Unassembled WGS sequence"/>
</dbReference>
<comment type="caution">
    <text evidence="2">The sequence shown here is derived from an EMBL/GenBank/DDBJ whole genome shotgun (WGS) entry which is preliminary data.</text>
</comment>
<gene>
    <name evidence="2" type="ORF">C485_15849</name>
</gene>
<evidence type="ECO:0000256" key="1">
    <source>
        <dbReference type="SAM" id="MobiDB-lite"/>
    </source>
</evidence>
<protein>
    <submittedName>
        <fullName evidence="2">Uncharacterized protein</fullName>
    </submittedName>
</protein>
<evidence type="ECO:0000313" key="3">
    <source>
        <dbReference type="Proteomes" id="UP000011511"/>
    </source>
</evidence>
<keyword evidence="3" id="KW-1185">Reference proteome</keyword>
<sequence length="74" mass="7681">MIGVSIGSVATIEDPLPVTAHLLATVVRRVCGSGQVVLTGARSSPGSHPAGRRYHRNHHSTTATVDIARRSAGL</sequence>
<feature type="region of interest" description="Disordered" evidence="1">
    <location>
        <begin position="40"/>
        <end position="74"/>
    </location>
</feature>
<reference evidence="2 3" key="1">
    <citation type="journal article" date="2014" name="PLoS Genet.">
        <title>Phylogenetically driven sequencing of extremely halophilic archaea reveals strategies for static and dynamic osmo-response.</title>
        <authorList>
            <person name="Becker E.A."/>
            <person name="Seitzer P.M."/>
            <person name="Tritt A."/>
            <person name="Larsen D."/>
            <person name="Krusor M."/>
            <person name="Yao A.I."/>
            <person name="Wu D."/>
            <person name="Madern D."/>
            <person name="Eisen J.A."/>
            <person name="Darling A.E."/>
            <person name="Facciotti M.T."/>
        </authorList>
    </citation>
    <scope>NUCLEOTIDE SEQUENCE [LARGE SCALE GENOMIC DNA]</scope>
    <source>
        <strain evidence="2 3">JCM 12890</strain>
    </source>
</reference>
<dbReference type="AlphaFoldDB" id="L9ZF71"/>
<evidence type="ECO:0000313" key="2">
    <source>
        <dbReference type="EMBL" id="ELY84272.1"/>
    </source>
</evidence>
<feature type="compositionally biased region" description="Basic residues" evidence="1">
    <location>
        <begin position="50"/>
        <end position="59"/>
    </location>
</feature>